<proteinExistence type="predicted"/>
<name>X1HLX0_9ZZZZ</name>
<comment type="caution">
    <text evidence="1">The sequence shown here is derived from an EMBL/GenBank/DDBJ whole genome shotgun (WGS) entry which is preliminary data.</text>
</comment>
<accession>X1HLX0</accession>
<gene>
    <name evidence="1" type="ORF">S03H2_28613</name>
</gene>
<protein>
    <submittedName>
        <fullName evidence="1">Uncharacterized protein</fullName>
    </submittedName>
</protein>
<organism evidence="1">
    <name type="scientific">marine sediment metagenome</name>
    <dbReference type="NCBI Taxonomy" id="412755"/>
    <lineage>
        <taxon>unclassified sequences</taxon>
        <taxon>metagenomes</taxon>
        <taxon>ecological metagenomes</taxon>
    </lineage>
</organism>
<evidence type="ECO:0000313" key="1">
    <source>
        <dbReference type="EMBL" id="GAH58030.1"/>
    </source>
</evidence>
<sequence>LFVPRPWFFSLTQARGFSLFEEAAQAPGGTNKTN</sequence>
<dbReference type="AlphaFoldDB" id="X1HLX0"/>
<feature type="non-terminal residue" evidence="1">
    <location>
        <position position="1"/>
    </location>
</feature>
<dbReference type="EMBL" id="BARU01017241">
    <property type="protein sequence ID" value="GAH58030.1"/>
    <property type="molecule type" value="Genomic_DNA"/>
</dbReference>
<reference evidence="1" key="1">
    <citation type="journal article" date="2014" name="Front. Microbiol.">
        <title>High frequency of phylogenetically diverse reductive dehalogenase-homologous genes in deep subseafloor sedimentary metagenomes.</title>
        <authorList>
            <person name="Kawai M."/>
            <person name="Futagami T."/>
            <person name="Toyoda A."/>
            <person name="Takaki Y."/>
            <person name="Nishi S."/>
            <person name="Hori S."/>
            <person name="Arai W."/>
            <person name="Tsubouchi T."/>
            <person name="Morono Y."/>
            <person name="Uchiyama I."/>
            <person name="Ito T."/>
            <person name="Fujiyama A."/>
            <person name="Inagaki F."/>
            <person name="Takami H."/>
        </authorList>
    </citation>
    <scope>NUCLEOTIDE SEQUENCE</scope>
    <source>
        <strain evidence="1">Expedition CK06-06</strain>
    </source>
</reference>